<dbReference type="InterPro" id="IPR036291">
    <property type="entry name" value="NAD(P)-bd_dom_sf"/>
</dbReference>
<dbReference type="Gene3D" id="3.40.50.720">
    <property type="entry name" value="NAD(P)-binding Rossmann-like Domain"/>
    <property type="match status" value="1"/>
</dbReference>
<dbReference type="InterPro" id="IPR020843">
    <property type="entry name" value="ER"/>
</dbReference>
<comment type="caution">
    <text evidence="2">The sequence shown here is derived from an EMBL/GenBank/DDBJ whole genome shotgun (WGS) entry which is preliminary data.</text>
</comment>
<dbReference type="InterPro" id="IPR011032">
    <property type="entry name" value="GroES-like_sf"/>
</dbReference>
<evidence type="ECO:0000259" key="1">
    <source>
        <dbReference type="SMART" id="SM00829"/>
    </source>
</evidence>
<dbReference type="Gene3D" id="3.90.180.10">
    <property type="entry name" value="Medium-chain alcohol dehydrogenases, catalytic domain"/>
    <property type="match status" value="1"/>
</dbReference>
<dbReference type="EMBL" id="JAPEUX010000008">
    <property type="protein sequence ID" value="KAJ4347030.1"/>
    <property type="molecule type" value="Genomic_DNA"/>
</dbReference>
<dbReference type="CDD" id="cd05289">
    <property type="entry name" value="MDR_like_2"/>
    <property type="match status" value="1"/>
</dbReference>
<gene>
    <name evidence="2" type="ORF">N0V89_010964</name>
</gene>
<dbReference type="AlphaFoldDB" id="A0A9W9C5Z9"/>
<dbReference type="PANTHER" id="PTHR43482:SF4">
    <property type="entry name" value="ALCOHOL DEHYDROGENASE, PUTATIVE (AFU_ORTHOLOGUE AFUA_7G06260)-RELATED"/>
    <property type="match status" value="1"/>
</dbReference>
<dbReference type="SMART" id="SM00829">
    <property type="entry name" value="PKS_ER"/>
    <property type="match status" value="1"/>
</dbReference>
<evidence type="ECO:0000313" key="2">
    <source>
        <dbReference type="EMBL" id="KAJ4347030.1"/>
    </source>
</evidence>
<dbReference type="Proteomes" id="UP001140513">
    <property type="component" value="Unassembled WGS sequence"/>
</dbReference>
<dbReference type="OrthoDB" id="3509362at2759"/>
<sequence>MRAVSLSAKGNLSIPYSPTNPAPSSALRVFSDVKIPQPSRSGELLIRVNATTVIRDALTWPETYIEEKKILGHDFAGTVVSVNDESHDMPFKVGDEVYGMTEGSRAGAWAEYMVVNTEEACVKPSRLSWVEAAAVPLSALTAYQALFEKASIRAPDFTRQGRASGTHQVTAMKEVRILVIGASGCVGNYLVQLAKLAGAHVTAASSSNERNKDFLCALGADDVVEYSDLTSSGKQYEVIIDTVGGSVLKTCWSLVADNGSLISVDSASWNFVREHRDSGVAQEEGNVNALFFIVSPSRRNLEQLSAALDDGLLKVFVASTLPLEDVRLAYDMSSRFTSKRGKVVLVL</sequence>
<reference evidence="2" key="1">
    <citation type="submission" date="2022-10" db="EMBL/GenBank/DDBJ databases">
        <title>Tapping the CABI collections for fungal endophytes: first genome assemblies for Collariella, Neodidymelliopsis, Ascochyta clinopodiicola, Didymella pomorum, Didymosphaeria variabile, Neocosmospora piperis and Neocucurbitaria cava.</title>
        <authorList>
            <person name="Hill R."/>
        </authorList>
    </citation>
    <scope>NUCLEOTIDE SEQUENCE</scope>
    <source>
        <strain evidence="2">IMI 356815</strain>
    </source>
</reference>
<dbReference type="SUPFAM" id="SSF50129">
    <property type="entry name" value="GroES-like"/>
    <property type="match status" value="1"/>
</dbReference>
<feature type="domain" description="Enoyl reductase (ER)" evidence="1">
    <location>
        <begin position="22"/>
        <end position="345"/>
    </location>
</feature>
<dbReference type="RefSeq" id="XP_056066830.1">
    <property type="nucleotide sequence ID" value="XM_056219703.1"/>
</dbReference>
<evidence type="ECO:0000313" key="3">
    <source>
        <dbReference type="Proteomes" id="UP001140513"/>
    </source>
</evidence>
<organism evidence="2 3">
    <name type="scientific">Didymosphaeria variabile</name>
    <dbReference type="NCBI Taxonomy" id="1932322"/>
    <lineage>
        <taxon>Eukaryota</taxon>
        <taxon>Fungi</taxon>
        <taxon>Dikarya</taxon>
        <taxon>Ascomycota</taxon>
        <taxon>Pezizomycotina</taxon>
        <taxon>Dothideomycetes</taxon>
        <taxon>Pleosporomycetidae</taxon>
        <taxon>Pleosporales</taxon>
        <taxon>Massarineae</taxon>
        <taxon>Didymosphaeriaceae</taxon>
        <taxon>Didymosphaeria</taxon>
    </lineage>
</organism>
<dbReference type="Pfam" id="PF13602">
    <property type="entry name" value="ADH_zinc_N_2"/>
    <property type="match status" value="1"/>
</dbReference>
<protein>
    <recommendedName>
        <fullName evidence="1">Enoyl reductase (ER) domain-containing protein</fullName>
    </recommendedName>
</protein>
<name>A0A9W9C5Z9_9PLEO</name>
<dbReference type="Pfam" id="PF08240">
    <property type="entry name" value="ADH_N"/>
    <property type="match status" value="1"/>
</dbReference>
<dbReference type="PANTHER" id="PTHR43482">
    <property type="entry name" value="PROTEIN AST1-RELATED"/>
    <property type="match status" value="1"/>
</dbReference>
<dbReference type="InterPro" id="IPR052585">
    <property type="entry name" value="Lipid_raft_assoc_Zn_ADH"/>
</dbReference>
<dbReference type="GeneID" id="80914494"/>
<dbReference type="InterPro" id="IPR013154">
    <property type="entry name" value="ADH-like_N"/>
</dbReference>
<dbReference type="SUPFAM" id="SSF51735">
    <property type="entry name" value="NAD(P)-binding Rossmann-fold domains"/>
    <property type="match status" value="1"/>
</dbReference>
<dbReference type="GO" id="GO:0016491">
    <property type="term" value="F:oxidoreductase activity"/>
    <property type="evidence" value="ECO:0007669"/>
    <property type="project" value="InterPro"/>
</dbReference>
<proteinExistence type="predicted"/>
<keyword evidence="3" id="KW-1185">Reference proteome</keyword>
<accession>A0A9W9C5Z9</accession>